<dbReference type="InterPro" id="IPR040190">
    <property type="entry name" value="MURQ/GCKR"/>
</dbReference>
<evidence type="ECO:0000256" key="1">
    <source>
        <dbReference type="SAM" id="MobiDB-lite"/>
    </source>
</evidence>
<evidence type="ECO:0000259" key="2">
    <source>
        <dbReference type="Pfam" id="PF22198"/>
    </source>
</evidence>
<evidence type="ECO:0000313" key="4">
    <source>
        <dbReference type="Proteomes" id="UP001176941"/>
    </source>
</evidence>
<protein>
    <recommendedName>
        <fullName evidence="2">Glucokinase regulatory protein second SIS domain-containing protein</fullName>
    </recommendedName>
</protein>
<dbReference type="PANTHER" id="PTHR10088">
    <property type="entry name" value="GLUCOKINASE REGULATORY PROTEIN"/>
    <property type="match status" value="1"/>
</dbReference>
<feature type="region of interest" description="Disordered" evidence="1">
    <location>
        <begin position="63"/>
        <end position="84"/>
    </location>
</feature>
<feature type="non-terminal residue" evidence="3">
    <location>
        <position position="1"/>
    </location>
</feature>
<feature type="domain" description="Glucokinase regulatory protein second SIS" evidence="2">
    <location>
        <begin position="1"/>
        <end position="65"/>
    </location>
</feature>
<sequence length="84" mass="9255">MFNQEAELINQGPHFSFSQEDFLTPILPSLTETDTVLFIFTLDDNLTEVQTLVEQVKEKTSNIQHPGLGTQHCGAVPVSEGPAL</sequence>
<feature type="non-terminal residue" evidence="3">
    <location>
        <position position="84"/>
    </location>
</feature>
<dbReference type="PANTHER" id="PTHR10088:SF4">
    <property type="entry name" value="GLUCOKINASE REGULATORY PROTEIN"/>
    <property type="match status" value="1"/>
</dbReference>
<dbReference type="InterPro" id="IPR054017">
    <property type="entry name" value="GKRP_SIS_2"/>
</dbReference>
<dbReference type="EMBL" id="OX459940">
    <property type="protein sequence ID" value="CAI9174561.1"/>
    <property type="molecule type" value="Genomic_DNA"/>
</dbReference>
<dbReference type="Pfam" id="PF22198">
    <property type="entry name" value="GKRP_SIS_2"/>
    <property type="match status" value="1"/>
</dbReference>
<keyword evidence="4" id="KW-1185">Reference proteome</keyword>
<proteinExistence type="predicted"/>
<dbReference type="Gene3D" id="3.40.50.12620">
    <property type="match status" value="1"/>
</dbReference>
<reference evidence="3" key="1">
    <citation type="submission" date="2023-04" db="EMBL/GenBank/DDBJ databases">
        <authorList>
            <consortium name="ELIXIR-Norway"/>
        </authorList>
    </citation>
    <scope>NUCLEOTIDE SEQUENCE [LARGE SCALE GENOMIC DNA]</scope>
</reference>
<dbReference type="Proteomes" id="UP001176941">
    <property type="component" value="Chromosome 4"/>
</dbReference>
<accession>A0ABN8ZNK5</accession>
<organism evidence="3 4">
    <name type="scientific">Rangifer tarandus platyrhynchus</name>
    <name type="common">Svalbard reindeer</name>
    <dbReference type="NCBI Taxonomy" id="3082113"/>
    <lineage>
        <taxon>Eukaryota</taxon>
        <taxon>Metazoa</taxon>
        <taxon>Chordata</taxon>
        <taxon>Craniata</taxon>
        <taxon>Vertebrata</taxon>
        <taxon>Euteleostomi</taxon>
        <taxon>Mammalia</taxon>
        <taxon>Eutheria</taxon>
        <taxon>Laurasiatheria</taxon>
        <taxon>Artiodactyla</taxon>
        <taxon>Ruminantia</taxon>
        <taxon>Pecora</taxon>
        <taxon>Cervidae</taxon>
        <taxon>Odocoileinae</taxon>
        <taxon>Rangifer</taxon>
    </lineage>
</organism>
<evidence type="ECO:0000313" key="3">
    <source>
        <dbReference type="EMBL" id="CAI9174561.1"/>
    </source>
</evidence>
<gene>
    <name evidence="3" type="ORF">MRATA1EN1_LOCUS23523</name>
</gene>
<name>A0ABN8ZNK5_RANTA</name>